<dbReference type="InterPro" id="IPR036179">
    <property type="entry name" value="Ig-like_dom_sf"/>
</dbReference>
<keyword evidence="1" id="KW-1133">Transmembrane helix</keyword>
<dbReference type="EMBL" id="CASHTH010002763">
    <property type="protein sequence ID" value="CAI8034957.1"/>
    <property type="molecule type" value="Genomic_DNA"/>
</dbReference>
<keyword evidence="1" id="KW-0472">Membrane</keyword>
<evidence type="ECO:0000313" key="3">
    <source>
        <dbReference type="Proteomes" id="UP001174909"/>
    </source>
</evidence>
<dbReference type="AlphaFoldDB" id="A0AA35STB1"/>
<protein>
    <submittedName>
        <fullName evidence="2">Uncharacterized protein</fullName>
    </submittedName>
</protein>
<feature type="transmembrane region" description="Helical" evidence="1">
    <location>
        <begin position="60"/>
        <end position="92"/>
    </location>
</feature>
<reference evidence="2" key="1">
    <citation type="submission" date="2023-03" db="EMBL/GenBank/DDBJ databases">
        <authorList>
            <person name="Steffen K."/>
            <person name="Cardenas P."/>
        </authorList>
    </citation>
    <scope>NUCLEOTIDE SEQUENCE</scope>
</reference>
<evidence type="ECO:0000313" key="2">
    <source>
        <dbReference type="EMBL" id="CAI8034957.1"/>
    </source>
</evidence>
<accession>A0AA35STB1</accession>
<keyword evidence="3" id="KW-1185">Reference proteome</keyword>
<name>A0AA35STB1_GEOBA</name>
<organism evidence="2 3">
    <name type="scientific">Geodia barretti</name>
    <name type="common">Barrett's horny sponge</name>
    <dbReference type="NCBI Taxonomy" id="519541"/>
    <lineage>
        <taxon>Eukaryota</taxon>
        <taxon>Metazoa</taxon>
        <taxon>Porifera</taxon>
        <taxon>Demospongiae</taxon>
        <taxon>Heteroscleromorpha</taxon>
        <taxon>Tetractinellida</taxon>
        <taxon>Astrophorina</taxon>
        <taxon>Geodiidae</taxon>
        <taxon>Geodia</taxon>
    </lineage>
</organism>
<gene>
    <name evidence="2" type="ORF">GBAR_LOCUS19631</name>
</gene>
<sequence length="139" mass="14721">MVSSSGVLNIPNIMRSQAGSYICRTSPPNPDNSTSTIVTVVVKYLPTACTTSTRTDTIAIGVAVAISTIISALVSLPVGVVIGSCATFFAMLRRGERGERKKKKKEGLGQAIYEEPVQSVETAIPISENQAYGQVSSQR</sequence>
<evidence type="ECO:0000256" key="1">
    <source>
        <dbReference type="SAM" id="Phobius"/>
    </source>
</evidence>
<dbReference type="Proteomes" id="UP001174909">
    <property type="component" value="Unassembled WGS sequence"/>
</dbReference>
<keyword evidence="1" id="KW-0812">Transmembrane</keyword>
<dbReference type="SUPFAM" id="SSF48726">
    <property type="entry name" value="Immunoglobulin"/>
    <property type="match status" value="1"/>
</dbReference>
<proteinExistence type="predicted"/>
<comment type="caution">
    <text evidence="2">The sequence shown here is derived from an EMBL/GenBank/DDBJ whole genome shotgun (WGS) entry which is preliminary data.</text>
</comment>